<dbReference type="PANTHER" id="PTHR47755">
    <property type="entry name" value="CELL DIVISION PROTEIN FTSX"/>
    <property type="match status" value="1"/>
</dbReference>
<comment type="similarity">
    <text evidence="2 10">Belongs to the ABC-4 integral membrane protein family. FtsX subfamily.</text>
</comment>
<reference evidence="15" key="1">
    <citation type="submission" date="2017-04" db="EMBL/GenBank/DDBJ databases">
        <authorList>
            <person name="Varghese N."/>
            <person name="Submissions S."/>
        </authorList>
    </citation>
    <scope>NUCLEOTIDE SEQUENCE [LARGE SCALE GENOMIC DNA]</scope>
    <source>
        <strain evidence="15">DSM 9293</strain>
    </source>
</reference>
<feature type="domain" description="ABC3 transporter permease C-terminal" evidence="12">
    <location>
        <begin position="178"/>
        <end position="294"/>
    </location>
</feature>
<dbReference type="NCBIfam" id="NF038347">
    <property type="entry name" value="FtsX_Gpos"/>
    <property type="match status" value="1"/>
</dbReference>
<dbReference type="GO" id="GO:0005886">
    <property type="term" value="C:plasma membrane"/>
    <property type="evidence" value="ECO:0007669"/>
    <property type="project" value="UniProtKB-SubCell"/>
</dbReference>
<evidence type="ECO:0000256" key="8">
    <source>
        <dbReference type="ARBA" id="ARBA00023136"/>
    </source>
</evidence>
<dbReference type="Gene3D" id="3.30.70.3040">
    <property type="match status" value="1"/>
</dbReference>
<protein>
    <recommendedName>
        <fullName evidence="3 10">Cell division protein FtsX</fullName>
    </recommendedName>
</protein>
<dbReference type="GO" id="GO:0051301">
    <property type="term" value="P:cell division"/>
    <property type="evidence" value="ECO:0007669"/>
    <property type="project" value="UniProtKB-KW"/>
</dbReference>
<feature type="transmembrane region" description="Helical" evidence="11">
    <location>
        <begin position="265"/>
        <end position="289"/>
    </location>
</feature>
<feature type="transmembrane region" description="Helical" evidence="11">
    <location>
        <begin position="218"/>
        <end position="245"/>
    </location>
</feature>
<keyword evidence="9 10" id="KW-0131">Cell cycle</keyword>
<keyword evidence="8 10" id="KW-0472">Membrane</keyword>
<evidence type="ECO:0000256" key="2">
    <source>
        <dbReference type="ARBA" id="ARBA00007379"/>
    </source>
</evidence>
<evidence type="ECO:0000256" key="7">
    <source>
        <dbReference type="ARBA" id="ARBA00022989"/>
    </source>
</evidence>
<dbReference type="STRING" id="28034.BFX07_03390"/>
<evidence type="ECO:0000256" key="9">
    <source>
        <dbReference type="ARBA" id="ARBA00023306"/>
    </source>
</evidence>
<dbReference type="OrthoDB" id="9812531at2"/>
<keyword evidence="7 11" id="KW-1133">Transmembrane helix</keyword>
<evidence type="ECO:0000256" key="3">
    <source>
        <dbReference type="ARBA" id="ARBA00021907"/>
    </source>
</evidence>
<feature type="domain" description="FtsX extracellular" evidence="13">
    <location>
        <begin position="59"/>
        <end position="152"/>
    </location>
</feature>
<dbReference type="Pfam" id="PF18075">
    <property type="entry name" value="FtsX_ECD"/>
    <property type="match status" value="1"/>
</dbReference>
<evidence type="ECO:0000313" key="14">
    <source>
        <dbReference type="EMBL" id="SMC05250.1"/>
    </source>
</evidence>
<comment type="function">
    <text evidence="10">Part of the ABC transporter FtsEX involved in asymmetric cellular division facilitating the initiation of sporulation.</text>
</comment>
<dbReference type="Proteomes" id="UP000192660">
    <property type="component" value="Unassembled WGS sequence"/>
</dbReference>
<evidence type="ECO:0000256" key="11">
    <source>
        <dbReference type="SAM" id="Phobius"/>
    </source>
</evidence>
<name>A0A1W1WGR9_SULTA</name>
<evidence type="ECO:0000259" key="13">
    <source>
        <dbReference type="Pfam" id="PF18075"/>
    </source>
</evidence>
<keyword evidence="4 10" id="KW-1003">Cell membrane</keyword>
<evidence type="ECO:0000259" key="12">
    <source>
        <dbReference type="Pfam" id="PF02687"/>
    </source>
</evidence>
<evidence type="ECO:0000256" key="5">
    <source>
        <dbReference type="ARBA" id="ARBA00022618"/>
    </source>
</evidence>
<sequence length="295" mass="33261">MSLSSVWYITKETGRNLIHNAWMTLASVSTVAISMFVLSFFLVLTVNMNHVTSVLQSQVEMRVFIKAHVPRAQEMALLAHAEHWPGVRKIQFFTKQQAAAQLKKEFPNQQDLLTLISKSNPLFDGYNVYTENPQQIPGLAKRFDHEKIVHNVVYEGQVVNRLSRLSVVLKWVGWGIEFLLGLATLFIIVNTIRLAVFARRREVAVMKLVGATDWFIRWPFVLEGLALGLVGAVVADIVVAQGYHWLLVEASNALPFWPMAPFQQVMHKTVDFTLIGGLLVGGLASLVALRRFLRV</sequence>
<dbReference type="Pfam" id="PF02687">
    <property type="entry name" value="FtsX"/>
    <property type="match status" value="1"/>
</dbReference>
<dbReference type="InterPro" id="IPR058204">
    <property type="entry name" value="FtsX_firmicutes-type"/>
</dbReference>
<evidence type="ECO:0000256" key="6">
    <source>
        <dbReference type="ARBA" id="ARBA00022692"/>
    </source>
</evidence>
<dbReference type="EMBL" id="FWWY01000001">
    <property type="protein sequence ID" value="SMC05250.1"/>
    <property type="molecule type" value="Genomic_DNA"/>
</dbReference>
<evidence type="ECO:0000256" key="1">
    <source>
        <dbReference type="ARBA" id="ARBA00004651"/>
    </source>
</evidence>
<feature type="transmembrane region" description="Helical" evidence="11">
    <location>
        <begin position="21"/>
        <end position="44"/>
    </location>
</feature>
<comment type="subcellular location">
    <subcellularLocation>
        <location evidence="1">Cell membrane</location>
        <topology evidence="1">Multi-pass membrane protein</topology>
    </subcellularLocation>
</comment>
<evidence type="ECO:0000313" key="15">
    <source>
        <dbReference type="Proteomes" id="UP000192660"/>
    </source>
</evidence>
<dbReference type="InterPro" id="IPR003838">
    <property type="entry name" value="ABC3_permease_C"/>
</dbReference>
<dbReference type="AlphaFoldDB" id="A0A1W1WGR9"/>
<organism evidence="14 15">
    <name type="scientific">Sulfobacillus thermosulfidooxidans (strain DSM 9293 / VKM B-1269 / AT-1)</name>
    <dbReference type="NCBI Taxonomy" id="929705"/>
    <lineage>
        <taxon>Bacteria</taxon>
        <taxon>Bacillati</taxon>
        <taxon>Bacillota</taxon>
        <taxon>Clostridia</taxon>
        <taxon>Eubacteriales</taxon>
        <taxon>Clostridiales Family XVII. Incertae Sedis</taxon>
        <taxon>Sulfobacillus</taxon>
    </lineage>
</organism>
<accession>A0A1W1WGR9</accession>
<dbReference type="RefSeq" id="WP_020374024.1">
    <property type="nucleotide sequence ID" value="NZ_FWWY01000001.1"/>
</dbReference>
<proteinExistence type="inferred from homology"/>
<dbReference type="PANTHER" id="PTHR47755:SF1">
    <property type="entry name" value="CELL DIVISION PROTEIN FTSX"/>
    <property type="match status" value="1"/>
</dbReference>
<dbReference type="InterPro" id="IPR040690">
    <property type="entry name" value="FtsX_ECD"/>
</dbReference>
<keyword evidence="5 10" id="KW-0132">Cell division</keyword>
<dbReference type="InterPro" id="IPR004513">
    <property type="entry name" value="FtsX"/>
</dbReference>
<gene>
    <name evidence="14" type="ORF">SAMN00768000_2123</name>
</gene>
<feature type="transmembrane region" description="Helical" evidence="11">
    <location>
        <begin position="171"/>
        <end position="197"/>
    </location>
</feature>
<dbReference type="PIRSF" id="PIRSF003097">
    <property type="entry name" value="FtsX"/>
    <property type="match status" value="1"/>
</dbReference>
<keyword evidence="6 11" id="KW-0812">Transmembrane</keyword>
<keyword evidence="15" id="KW-1185">Reference proteome</keyword>
<evidence type="ECO:0000256" key="4">
    <source>
        <dbReference type="ARBA" id="ARBA00022475"/>
    </source>
</evidence>
<evidence type="ECO:0000256" key="10">
    <source>
        <dbReference type="PIRNR" id="PIRNR003097"/>
    </source>
</evidence>